<dbReference type="EMBL" id="PDCK01000039">
    <property type="protein sequence ID" value="PRQ60523.1"/>
    <property type="molecule type" value="Genomic_DNA"/>
</dbReference>
<dbReference type="Gramene" id="PRQ60523">
    <property type="protein sequence ID" value="PRQ60523"/>
    <property type="gene ID" value="RchiOBHm_Chr1g0382231"/>
</dbReference>
<evidence type="ECO:0000313" key="2">
    <source>
        <dbReference type="Proteomes" id="UP000238479"/>
    </source>
</evidence>
<accession>A0A2P6SPE5</accession>
<protein>
    <submittedName>
        <fullName evidence="1">Uncharacterized protein</fullName>
    </submittedName>
</protein>
<comment type="caution">
    <text evidence="1">The sequence shown here is derived from an EMBL/GenBank/DDBJ whole genome shotgun (WGS) entry which is preliminary data.</text>
</comment>
<sequence>MGNDYLVTKNFNIYVPPPRIGYKISISFQPKMRTELEMGMFSFVAKECKVALVSSVKVAKLLPSLL</sequence>
<keyword evidence="2" id="KW-1185">Reference proteome</keyword>
<evidence type="ECO:0000313" key="1">
    <source>
        <dbReference type="EMBL" id="PRQ60523.1"/>
    </source>
</evidence>
<dbReference type="AlphaFoldDB" id="A0A2P6SPE5"/>
<dbReference type="Proteomes" id="UP000238479">
    <property type="component" value="Chromosome 1"/>
</dbReference>
<gene>
    <name evidence="1" type="ORF">RchiOBHm_Chr1g0382231</name>
</gene>
<reference evidence="1 2" key="1">
    <citation type="journal article" date="2018" name="Nat. Genet.">
        <title>The Rosa genome provides new insights in the design of modern roses.</title>
        <authorList>
            <person name="Bendahmane M."/>
        </authorList>
    </citation>
    <scope>NUCLEOTIDE SEQUENCE [LARGE SCALE GENOMIC DNA]</scope>
    <source>
        <strain evidence="2">cv. Old Blush</strain>
    </source>
</reference>
<proteinExistence type="predicted"/>
<name>A0A2P6SPE5_ROSCH</name>
<organism evidence="1 2">
    <name type="scientific">Rosa chinensis</name>
    <name type="common">China rose</name>
    <dbReference type="NCBI Taxonomy" id="74649"/>
    <lineage>
        <taxon>Eukaryota</taxon>
        <taxon>Viridiplantae</taxon>
        <taxon>Streptophyta</taxon>
        <taxon>Embryophyta</taxon>
        <taxon>Tracheophyta</taxon>
        <taxon>Spermatophyta</taxon>
        <taxon>Magnoliopsida</taxon>
        <taxon>eudicotyledons</taxon>
        <taxon>Gunneridae</taxon>
        <taxon>Pentapetalae</taxon>
        <taxon>rosids</taxon>
        <taxon>fabids</taxon>
        <taxon>Rosales</taxon>
        <taxon>Rosaceae</taxon>
        <taxon>Rosoideae</taxon>
        <taxon>Rosoideae incertae sedis</taxon>
        <taxon>Rosa</taxon>
    </lineage>
</organism>